<dbReference type="InterPro" id="IPR040256">
    <property type="entry name" value="At4g02000-like"/>
</dbReference>
<dbReference type="AlphaFoldDB" id="A0A822ZCM3"/>
<dbReference type="EMBL" id="DUZY01000005">
    <property type="protein sequence ID" value="DAD40766.1"/>
    <property type="molecule type" value="Genomic_DNA"/>
</dbReference>
<gene>
    <name evidence="3" type="ORF">HUJ06_015089</name>
</gene>
<evidence type="ECO:0000259" key="2">
    <source>
        <dbReference type="Pfam" id="PF14392"/>
    </source>
</evidence>
<dbReference type="PANTHER" id="PTHR31286">
    <property type="entry name" value="GLYCINE-RICH CELL WALL STRUCTURAL PROTEIN 1.8-LIKE"/>
    <property type="match status" value="1"/>
</dbReference>
<dbReference type="InterPro" id="IPR025836">
    <property type="entry name" value="Zn_knuckle_CX2CX4HX4C"/>
</dbReference>
<proteinExistence type="predicted"/>
<dbReference type="Proteomes" id="UP000607653">
    <property type="component" value="Unassembled WGS sequence"/>
</dbReference>
<feature type="region of interest" description="Disordered" evidence="1">
    <location>
        <begin position="129"/>
        <end position="152"/>
    </location>
</feature>
<evidence type="ECO:0000313" key="4">
    <source>
        <dbReference type="Proteomes" id="UP000607653"/>
    </source>
</evidence>
<accession>A0A822ZCM3</accession>
<comment type="caution">
    <text evidence="3">The sequence shown here is derived from an EMBL/GenBank/DDBJ whole genome shotgun (WGS) entry which is preliminary data.</text>
</comment>
<dbReference type="Pfam" id="PF14392">
    <property type="entry name" value="zf-CCHC_4"/>
    <property type="match status" value="1"/>
</dbReference>
<protein>
    <recommendedName>
        <fullName evidence="2">Zinc knuckle CX2CX4HX4C domain-containing protein</fullName>
    </recommendedName>
</protein>
<feature type="domain" description="Zinc knuckle CX2CX4HX4C" evidence="2">
    <location>
        <begin position="64"/>
        <end position="103"/>
    </location>
</feature>
<reference evidence="3 4" key="1">
    <citation type="journal article" date="2020" name="Mol. Biol. Evol.">
        <title>Distinct Expression and Methylation Patterns for Genes with Different Fates following a Single Whole-Genome Duplication in Flowering Plants.</title>
        <authorList>
            <person name="Shi T."/>
            <person name="Rahmani R.S."/>
            <person name="Gugger P.F."/>
            <person name="Wang M."/>
            <person name="Li H."/>
            <person name="Zhang Y."/>
            <person name="Li Z."/>
            <person name="Wang Q."/>
            <person name="Van de Peer Y."/>
            <person name="Marchal K."/>
            <person name="Chen J."/>
        </authorList>
    </citation>
    <scope>NUCLEOTIDE SEQUENCE [LARGE SCALE GENOMIC DNA]</scope>
    <source>
        <tissue evidence="3">Leaf</tissue>
    </source>
</reference>
<name>A0A822ZCM3_NELNU</name>
<evidence type="ECO:0000313" key="3">
    <source>
        <dbReference type="EMBL" id="DAD40766.1"/>
    </source>
</evidence>
<dbReference type="PANTHER" id="PTHR31286:SF180">
    <property type="entry name" value="OS10G0362600 PROTEIN"/>
    <property type="match status" value="1"/>
</dbReference>
<organism evidence="3 4">
    <name type="scientific">Nelumbo nucifera</name>
    <name type="common">Sacred lotus</name>
    <dbReference type="NCBI Taxonomy" id="4432"/>
    <lineage>
        <taxon>Eukaryota</taxon>
        <taxon>Viridiplantae</taxon>
        <taxon>Streptophyta</taxon>
        <taxon>Embryophyta</taxon>
        <taxon>Tracheophyta</taxon>
        <taxon>Spermatophyta</taxon>
        <taxon>Magnoliopsida</taxon>
        <taxon>Proteales</taxon>
        <taxon>Nelumbonaceae</taxon>
        <taxon>Nelumbo</taxon>
    </lineage>
</organism>
<sequence>MNISERILGLLTEYMPRAYAERLAMQIGEPVPLDEDDVKDSNVPKWDLYHRVKVRININTRLVKAVKRVRRDGGDKWLPVRYENLLIFCKLCGRVGHEKEKCKFMEQKDPIADLAEKFSLQTMTEAGIPKDYGRGLKTEDEEEELKLGSTER</sequence>
<keyword evidence="4" id="KW-1185">Reference proteome</keyword>
<evidence type="ECO:0000256" key="1">
    <source>
        <dbReference type="SAM" id="MobiDB-lite"/>
    </source>
</evidence>